<reference evidence="4 5" key="1">
    <citation type="submission" date="2016-10" db="EMBL/GenBank/DDBJ databases">
        <authorList>
            <person name="Chevignon G."/>
        </authorList>
    </citation>
    <scope>NUCLEOTIDE SEQUENCE [LARGE SCALE GENOMIC DNA]</scope>
    <source>
        <strain evidence="5">A2C</strain>
        <strain evidence="4">ZA17</strain>
    </source>
</reference>
<evidence type="ECO:0000313" key="3">
    <source>
        <dbReference type="EMBL" id="ATW34321.1"/>
    </source>
</evidence>
<dbReference type="Proteomes" id="UP000229055">
    <property type="component" value="Chromosome"/>
</dbReference>
<dbReference type="EMBL" id="CP022932">
    <property type="protein sequence ID" value="ASV33971.1"/>
    <property type="molecule type" value="Genomic_DNA"/>
</dbReference>
<reference evidence="4 5" key="3">
    <citation type="submission" date="2017-11" db="EMBL/GenBank/DDBJ databases">
        <title>PacBio sequencing of new strain of the secondary endosymbiont Candidatus Hamiltonella defensa.</title>
        <authorList>
            <person name="Strand M.R."/>
            <person name="Oliver K."/>
        </authorList>
    </citation>
    <scope>NUCLEOTIDE SEQUENCE [LARGE SCALE GENOMIC DNA]</scope>
    <source>
        <strain evidence="5">A2C</strain>
        <strain evidence="4">ZA17</strain>
    </source>
</reference>
<protein>
    <submittedName>
        <fullName evidence="2">Uncharacterized protein</fullName>
    </submittedName>
</protein>
<proteinExistence type="predicted"/>
<accession>A0A2D3T3H0</accession>
<dbReference type="RefSeq" id="WP_048901574.1">
    <property type="nucleotide sequence ID" value="NZ_CADIJH010000007.1"/>
</dbReference>
<dbReference type="Proteomes" id="UP000230008">
    <property type="component" value="Chromosome"/>
</dbReference>
<evidence type="ECO:0000313" key="4">
    <source>
        <dbReference type="Proteomes" id="UP000229055"/>
    </source>
</evidence>
<sequence>MLKIINFLFNKSDSCNLLKKDRANCDVLPYKVSNTTDKKIILLKKRDADQCDESYVTAQVL</sequence>
<reference evidence="1" key="2">
    <citation type="submission" date="2017-08" db="EMBL/GenBank/DDBJ databases">
        <title>Genome sequence of Candidatus Hamiltonella defensa from Acyrthosiphon pisum strain MI47.</title>
        <authorList>
            <person name="Patel V.A."/>
            <person name="Chevignon G."/>
            <person name="Russell J.A."/>
            <person name="Oliver K.M."/>
        </authorList>
    </citation>
    <scope>NUCLEOTIDE SEQUENCE</scope>
    <source>
        <strain evidence="1">MI47</strain>
    </source>
</reference>
<dbReference type="AlphaFoldDB" id="A0A2D3T3H0"/>
<organism evidence="2 5">
    <name type="scientific">Candidatus Williamhamiltonella defendens</name>
    <dbReference type="NCBI Taxonomy" id="138072"/>
    <lineage>
        <taxon>Bacteria</taxon>
        <taxon>Pseudomonadati</taxon>
        <taxon>Pseudomonadota</taxon>
        <taxon>Gammaproteobacteria</taxon>
        <taxon>Enterobacterales</taxon>
        <taxon>Enterobacteriaceae</taxon>
        <taxon>aphid secondary symbionts</taxon>
        <taxon>Candidatus Williamhamiltonella</taxon>
    </lineage>
</organism>
<dbReference type="EMBL" id="CP017613">
    <property type="protein sequence ID" value="ATW34321.1"/>
    <property type="molecule type" value="Genomic_DNA"/>
</dbReference>
<name>A0A2D3T3H0_9ENTR</name>
<evidence type="ECO:0000313" key="5">
    <source>
        <dbReference type="Proteomes" id="UP000230008"/>
    </source>
</evidence>
<reference evidence="2" key="4">
    <citation type="journal article" date="2018" name="Genome Biol. Evol.">
        <title>Culture-Facilitated Comparative Genomics of the Facultative Symbiont Hamiltonella defensa.</title>
        <authorList>
            <person name="Chevignon G."/>
            <person name="Boyd B.M."/>
            <person name="Brandt J.W."/>
            <person name="Oliver K.M."/>
            <person name="Strand M.R."/>
        </authorList>
    </citation>
    <scope>NUCLEOTIDE SEQUENCE</scope>
    <source>
        <strain evidence="2">A2C</strain>
        <strain evidence="3">ZA17</strain>
    </source>
</reference>
<dbReference type="EMBL" id="CP017606">
    <property type="protein sequence ID" value="ATW30337.1"/>
    <property type="molecule type" value="Genomic_DNA"/>
</dbReference>
<dbReference type="Proteomes" id="UP000792865">
    <property type="component" value="Chromosome"/>
</dbReference>
<dbReference type="GeneID" id="70692082"/>
<evidence type="ECO:0000313" key="1">
    <source>
        <dbReference type="EMBL" id="ASV33971.1"/>
    </source>
</evidence>
<gene>
    <name evidence="2" type="ORF">BJP41_08435</name>
    <name evidence="3" type="ORF">BJP43_08730</name>
    <name evidence="1" type="ORF">CJJ18_08245</name>
</gene>
<evidence type="ECO:0000313" key="2">
    <source>
        <dbReference type="EMBL" id="ATW30337.1"/>
    </source>
</evidence>